<name>A0A381QHZ0_9ZZZZ</name>
<accession>A0A381QHZ0</accession>
<reference evidence="2" key="1">
    <citation type="submission" date="2018-05" db="EMBL/GenBank/DDBJ databases">
        <authorList>
            <person name="Lanie J.A."/>
            <person name="Ng W.-L."/>
            <person name="Kazmierczak K.M."/>
            <person name="Andrzejewski T.M."/>
            <person name="Davidsen T.M."/>
            <person name="Wayne K.J."/>
            <person name="Tettelin H."/>
            <person name="Glass J.I."/>
            <person name="Rusch D."/>
            <person name="Podicherti R."/>
            <person name="Tsui H.-C.T."/>
            <person name="Winkler M.E."/>
        </authorList>
    </citation>
    <scope>NUCLEOTIDE SEQUENCE</scope>
</reference>
<proteinExistence type="predicted"/>
<protein>
    <submittedName>
        <fullName evidence="2">Uncharacterized protein</fullName>
    </submittedName>
</protein>
<gene>
    <name evidence="2" type="ORF">METZ01_LOCUS31799</name>
</gene>
<organism evidence="2">
    <name type="scientific">marine metagenome</name>
    <dbReference type="NCBI Taxonomy" id="408172"/>
    <lineage>
        <taxon>unclassified sequences</taxon>
        <taxon>metagenomes</taxon>
        <taxon>ecological metagenomes</taxon>
    </lineage>
</organism>
<sequence length="228" mass="24251">MTCDRTLPVIEELAGLFGDRGIRRGSTIGVVGDAAVSLAVALTIGVSRFGGWVVAVGLPSFGSQAASELGAELSRWAFVDRPGNQAGDVVHALVASVDLVLVGPGIKLRADHERKIVARMRERETSVVAIGSSHPFGSRADINLRITRTTWTGIGSGRGRLTSRRVEVEATGRGAHAGLRRQRLWLPDGQGQLSVIDQSDGQTNSSRRIHGENKKAFAELTEPALRAS</sequence>
<feature type="compositionally biased region" description="Polar residues" evidence="1">
    <location>
        <begin position="196"/>
        <end position="206"/>
    </location>
</feature>
<dbReference type="AlphaFoldDB" id="A0A381QHZ0"/>
<feature type="region of interest" description="Disordered" evidence="1">
    <location>
        <begin position="196"/>
        <end position="228"/>
    </location>
</feature>
<evidence type="ECO:0000256" key="1">
    <source>
        <dbReference type="SAM" id="MobiDB-lite"/>
    </source>
</evidence>
<evidence type="ECO:0000313" key="2">
    <source>
        <dbReference type="EMBL" id="SUZ78945.1"/>
    </source>
</evidence>
<dbReference type="EMBL" id="UINC01001372">
    <property type="protein sequence ID" value="SUZ78945.1"/>
    <property type="molecule type" value="Genomic_DNA"/>
</dbReference>